<evidence type="ECO:0000313" key="4">
    <source>
        <dbReference type="Proteomes" id="UP001595640"/>
    </source>
</evidence>
<dbReference type="SUPFAM" id="SSF51735">
    <property type="entry name" value="NAD(P)-binding Rossmann-fold domains"/>
    <property type="match status" value="1"/>
</dbReference>
<comment type="similarity">
    <text evidence="1">Belongs to the short-chain dehydrogenases/reductases (SDR) family.</text>
</comment>
<dbReference type="EC" id="1.-.-.-" evidence="3"/>
<dbReference type="EMBL" id="JBHRUH010000024">
    <property type="protein sequence ID" value="MFC3292904.1"/>
    <property type="molecule type" value="Genomic_DNA"/>
</dbReference>
<sequence length="143" mass="15318">KVDEWEKMVDVNIKGVLYGIAAVLPTMREQQSGHVINLSSVAGHVVFPAASVYCATKFAVKALSEGLRMESNGEIRVTNISPGAVDTELTGSITDTQTAEGVGELYSIAIDADAIARAIAFAIEQPEDVDVNEMIIRPTKQEL</sequence>
<feature type="non-terminal residue" evidence="3">
    <location>
        <position position="1"/>
    </location>
</feature>
<dbReference type="InterPro" id="IPR020904">
    <property type="entry name" value="Sc_DH/Rdtase_CS"/>
</dbReference>
<gene>
    <name evidence="3" type="ORF">ACFOEI_12600</name>
</gene>
<organism evidence="3 4">
    <name type="scientific">Modicisalibacter luteus</name>
    <dbReference type="NCBI Taxonomy" id="453962"/>
    <lineage>
        <taxon>Bacteria</taxon>
        <taxon>Pseudomonadati</taxon>
        <taxon>Pseudomonadota</taxon>
        <taxon>Gammaproteobacteria</taxon>
        <taxon>Oceanospirillales</taxon>
        <taxon>Halomonadaceae</taxon>
        <taxon>Modicisalibacter</taxon>
    </lineage>
</organism>
<accession>A0ABV7M2P4</accession>
<dbReference type="Proteomes" id="UP001595640">
    <property type="component" value="Unassembled WGS sequence"/>
</dbReference>
<keyword evidence="4" id="KW-1185">Reference proteome</keyword>
<dbReference type="Gene3D" id="3.40.50.720">
    <property type="entry name" value="NAD(P)-binding Rossmann-like Domain"/>
    <property type="match status" value="1"/>
</dbReference>
<proteinExistence type="inferred from homology"/>
<reference evidence="4" key="1">
    <citation type="journal article" date="2019" name="Int. J. Syst. Evol. Microbiol.">
        <title>The Global Catalogue of Microorganisms (GCM) 10K type strain sequencing project: providing services to taxonomists for standard genome sequencing and annotation.</title>
        <authorList>
            <consortium name="The Broad Institute Genomics Platform"/>
            <consortium name="The Broad Institute Genome Sequencing Center for Infectious Disease"/>
            <person name="Wu L."/>
            <person name="Ma J."/>
        </authorList>
    </citation>
    <scope>NUCLEOTIDE SEQUENCE [LARGE SCALE GENOMIC DNA]</scope>
    <source>
        <strain evidence="4">KCTC 12847</strain>
    </source>
</reference>
<evidence type="ECO:0000313" key="3">
    <source>
        <dbReference type="EMBL" id="MFC3292904.1"/>
    </source>
</evidence>
<dbReference type="InterPro" id="IPR036291">
    <property type="entry name" value="NAD(P)-bd_dom_sf"/>
</dbReference>
<protein>
    <submittedName>
        <fullName evidence="3">SDR family oxidoreductase</fullName>
        <ecNumber evidence="3">1.-.-.-</ecNumber>
    </submittedName>
</protein>
<dbReference type="PANTHER" id="PTHR43115:SF4">
    <property type="entry name" value="DEHYDROGENASE_REDUCTASE SDR FAMILY MEMBER 11"/>
    <property type="match status" value="1"/>
</dbReference>
<dbReference type="PROSITE" id="PS00061">
    <property type="entry name" value="ADH_SHORT"/>
    <property type="match status" value="1"/>
</dbReference>
<keyword evidence="2 3" id="KW-0560">Oxidoreductase</keyword>
<dbReference type="Pfam" id="PF00106">
    <property type="entry name" value="adh_short"/>
    <property type="match status" value="1"/>
</dbReference>
<dbReference type="InterPro" id="IPR002347">
    <property type="entry name" value="SDR_fam"/>
</dbReference>
<evidence type="ECO:0000256" key="2">
    <source>
        <dbReference type="ARBA" id="ARBA00023002"/>
    </source>
</evidence>
<dbReference type="GO" id="GO:0016491">
    <property type="term" value="F:oxidoreductase activity"/>
    <property type="evidence" value="ECO:0007669"/>
    <property type="project" value="UniProtKB-KW"/>
</dbReference>
<dbReference type="PRINTS" id="PR00081">
    <property type="entry name" value="GDHRDH"/>
</dbReference>
<dbReference type="RefSeq" id="WP_189459750.1">
    <property type="nucleotide sequence ID" value="NZ_BMXD01000043.1"/>
</dbReference>
<evidence type="ECO:0000256" key="1">
    <source>
        <dbReference type="ARBA" id="ARBA00006484"/>
    </source>
</evidence>
<dbReference type="PANTHER" id="PTHR43115">
    <property type="entry name" value="DEHYDROGENASE/REDUCTASE SDR FAMILY MEMBER 11"/>
    <property type="match status" value="1"/>
</dbReference>
<name>A0ABV7M2P4_9GAMM</name>
<comment type="caution">
    <text evidence="3">The sequence shown here is derived from an EMBL/GenBank/DDBJ whole genome shotgun (WGS) entry which is preliminary data.</text>
</comment>